<dbReference type="RefSeq" id="WP_128812132.1">
    <property type="nucleotide sequence ID" value="NZ_CP032093.1"/>
</dbReference>
<name>A0ABN5PG87_9VIBR</name>
<dbReference type="Proteomes" id="UP000262832">
    <property type="component" value="Chromosome I"/>
</dbReference>
<dbReference type="EMBL" id="CP032093">
    <property type="protein sequence ID" value="AXY02239.1"/>
    <property type="molecule type" value="Genomic_DNA"/>
</dbReference>
<reference evidence="2 3" key="1">
    <citation type="submission" date="2018-08" db="EMBL/GenBank/DDBJ databases">
        <title>Genomic taxonomy of the Vibrionaceae family.</title>
        <authorList>
            <person name="Gomez-Gil B."/>
            <person name="Tanaka M."/>
            <person name="Sawabe T."/>
            <person name="Enciso-Ibarra K."/>
        </authorList>
    </citation>
    <scope>NUCLEOTIDE SEQUENCE [LARGE SCALE GENOMIC DNA]</scope>
    <source>
        <strain evidence="2 3">CAIM 1831</strain>
    </source>
</reference>
<protein>
    <recommendedName>
        <fullName evidence="4">Acid phosphatase</fullName>
    </recommendedName>
</protein>
<evidence type="ECO:0000256" key="1">
    <source>
        <dbReference type="SAM" id="SignalP"/>
    </source>
</evidence>
<evidence type="ECO:0008006" key="4">
    <source>
        <dbReference type="Google" id="ProtNLM"/>
    </source>
</evidence>
<dbReference type="PROSITE" id="PS51257">
    <property type="entry name" value="PROKAR_LIPOPROTEIN"/>
    <property type="match status" value="1"/>
</dbReference>
<feature type="signal peptide" evidence="1">
    <location>
        <begin position="1"/>
        <end position="16"/>
    </location>
</feature>
<evidence type="ECO:0000313" key="2">
    <source>
        <dbReference type="EMBL" id="AXY02239.1"/>
    </source>
</evidence>
<organism evidence="2 3">
    <name type="scientific">Vibrio alfacsensis</name>
    <dbReference type="NCBI Taxonomy" id="1074311"/>
    <lineage>
        <taxon>Bacteria</taxon>
        <taxon>Pseudomonadati</taxon>
        <taxon>Pseudomonadota</taxon>
        <taxon>Gammaproteobacteria</taxon>
        <taxon>Vibrionales</taxon>
        <taxon>Vibrionaceae</taxon>
        <taxon>Vibrio</taxon>
    </lineage>
</organism>
<proteinExistence type="predicted"/>
<keyword evidence="3" id="KW-1185">Reference proteome</keyword>
<gene>
    <name evidence="2" type="ORF">D1115_14900</name>
</gene>
<sequence>MNKVSLLAASVAIALAGCGGSDGGSNNNTGGSKGLVVTGFDGYFKNAVVFLDKDNNGILDSTDTVFGLTNEKGQITLPENTDLSTGNIALKTLKPGDVVTLGLGDRIAAATDKVDFASDYSDTYTTDMDLPGQPMEHTIVFRSLQDGDNIVISPITDLVALQPAVVYSTDKTAEEKVCDSLFGESVVTGEACTNKLYSDFTKSDPELHKTAQILTDTKANSADKYNAVSALSAAKVAVESISKLSEEELADPTVRTTIEITTTGATGTLPEFTTAKSLVTAAKYNEIQSAFDRLDIKITKEPAPSKGTLLGTINVANLFTMHNGEVAGLDKEHVIVSDNTFYGRINDKNELELYVVPNEAIEKVGNVNVTLSAEDGSTVAFSFSVDAAEDAVAPTIDTAAVTDLKAEIADLTFVAGQQFNLEDGVILSTESIFDETVKTIELSSNANSIGLTITLSDDQNNILISGRPAHLAAEGAYSIQLKATSESGLSSEVITLPLPAIVEAIAVEETEVKLLQDKINTLNLQVGESISHEGLELDITPLFTQNVGGELEFYAGLEFNTERNDHEYFTTIPGVRVHTDEANKSGKLTISGTPTEATKDGYFYVAAGVNGDTPEEIISKMVKITLPDVQPADDTVEPEPTLGFTEAHFDTDKVWKMGSFADKDGEIGHAMLWGDDQGLLFCWGSDDKADVKYSANITRWDQSAYTTLAQLDALSNYADYDQKDCWDVTLKADGTLSDGKSTYEMLYQNKTVAGDYQIIVKIDGDELFWLDSTDAPFAQSLPVSEKVAKGKIEFDMMVESDTVAEEGTELFYSFGKYEYAEATYEYTSIMPTGFYTPGNLDIDTSGEHEMLILEETGEDSDQKTRYRYVNRNFGDFYVGIKWSKDFGGTSSPDFGLFSYSQGAMEKVVSKLPLLQD</sequence>
<keyword evidence="1" id="KW-0732">Signal</keyword>
<evidence type="ECO:0000313" key="3">
    <source>
        <dbReference type="Proteomes" id="UP000262832"/>
    </source>
</evidence>
<feature type="chain" id="PRO_5046845908" description="Acid phosphatase" evidence="1">
    <location>
        <begin position="17"/>
        <end position="916"/>
    </location>
</feature>
<accession>A0ABN5PG87</accession>